<proteinExistence type="predicted"/>
<reference evidence="2" key="1">
    <citation type="journal article" date="2022" name="Nat. Commun.">
        <title>Chromosome evolution and the genetic basis of agronomically important traits in greater yam.</title>
        <authorList>
            <person name="Bredeson J.V."/>
            <person name="Lyons J.B."/>
            <person name="Oniyinde I.O."/>
            <person name="Okereke N.R."/>
            <person name="Kolade O."/>
            <person name="Nnabue I."/>
            <person name="Nwadili C.O."/>
            <person name="Hribova E."/>
            <person name="Parker M."/>
            <person name="Nwogha J."/>
            <person name="Shu S."/>
            <person name="Carlson J."/>
            <person name="Kariba R."/>
            <person name="Muthemba S."/>
            <person name="Knop K."/>
            <person name="Barton G.J."/>
            <person name="Sherwood A.V."/>
            <person name="Lopez-Montes A."/>
            <person name="Asiedu R."/>
            <person name="Jamnadass R."/>
            <person name="Muchugi A."/>
            <person name="Goodstein D."/>
            <person name="Egesi C.N."/>
            <person name="Featherston J."/>
            <person name="Asfaw A."/>
            <person name="Simpson G.G."/>
            <person name="Dolezel J."/>
            <person name="Hendre P.S."/>
            <person name="Van Deynze A."/>
            <person name="Kumar P.L."/>
            <person name="Obidiegwu J.E."/>
            <person name="Bhattacharjee R."/>
            <person name="Rokhsar D.S."/>
        </authorList>
    </citation>
    <scope>NUCLEOTIDE SEQUENCE [LARGE SCALE GENOMIC DNA]</scope>
    <source>
        <strain evidence="2">cv. TDa95/00328</strain>
    </source>
</reference>
<evidence type="ECO:0000313" key="1">
    <source>
        <dbReference type="EMBL" id="KAH7661416.1"/>
    </source>
</evidence>
<organism evidence="1 2">
    <name type="scientific">Dioscorea alata</name>
    <name type="common">Purple yam</name>
    <dbReference type="NCBI Taxonomy" id="55571"/>
    <lineage>
        <taxon>Eukaryota</taxon>
        <taxon>Viridiplantae</taxon>
        <taxon>Streptophyta</taxon>
        <taxon>Embryophyta</taxon>
        <taxon>Tracheophyta</taxon>
        <taxon>Spermatophyta</taxon>
        <taxon>Magnoliopsida</taxon>
        <taxon>Liliopsida</taxon>
        <taxon>Dioscoreales</taxon>
        <taxon>Dioscoreaceae</taxon>
        <taxon>Dioscorea</taxon>
    </lineage>
</organism>
<keyword evidence="2" id="KW-1185">Reference proteome</keyword>
<dbReference type="EMBL" id="CM037025">
    <property type="protein sequence ID" value="KAH7661416.1"/>
    <property type="molecule type" value="Genomic_DNA"/>
</dbReference>
<accession>A0ACB7ULQ0</accession>
<gene>
    <name evidence="1" type="ORF">IHE45_15G062100</name>
</gene>
<name>A0ACB7ULQ0_DIOAL</name>
<comment type="caution">
    <text evidence="1">The sequence shown here is derived from an EMBL/GenBank/DDBJ whole genome shotgun (WGS) entry which is preliminary data.</text>
</comment>
<dbReference type="Proteomes" id="UP000827976">
    <property type="component" value="Chromosome 15"/>
</dbReference>
<protein>
    <submittedName>
        <fullName evidence="1">Uncharacterized protein</fullName>
    </submittedName>
</protein>
<evidence type="ECO:0000313" key="2">
    <source>
        <dbReference type="Proteomes" id="UP000827976"/>
    </source>
</evidence>
<sequence>MPHVFKGDLEESKNSKDATNESTQDNSNSDALANTTITEIQASELQTLNLAFQTSVHESEEELAGNSNTGRTQTAGFENNSSTDQEKTIKCDVFAICQDISKNGAETSYSILQSYSEESDKHPLLYQKEMEESELPKVQRSNSGKLRAPLLSLIKEEVHVVKPLEKKGSPIIKKTVEEVWRSPAKKSMAASPQAREKPKTRASIFSNCMCCTTEVLN</sequence>